<dbReference type="EMBL" id="JBHUOS010000007">
    <property type="protein sequence ID" value="MFD2915609.1"/>
    <property type="molecule type" value="Genomic_DNA"/>
</dbReference>
<dbReference type="SUPFAM" id="SSF49464">
    <property type="entry name" value="Carboxypeptidase regulatory domain-like"/>
    <property type="match status" value="1"/>
</dbReference>
<reference evidence="3" key="1">
    <citation type="journal article" date="2019" name="Int. J. Syst. Evol. Microbiol.">
        <title>The Global Catalogue of Microorganisms (GCM) 10K type strain sequencing project: providing services to taxonomists for standard genome sequencing and annotation.</title>
        <authorList>
            <consortium name="The Broad Institute Genomics Platform"/>
            <consortium name="The Broad Institute Genome Sequencing Center for Infectious Disease"/>
            <person name="Wu L."/>
            <person name="Ma J."/>
        </authorList>
    </citation>
    <scope>NUCLEOTIDE SEQUENCE [LARGE SCALE GENOMIC DNA]</scope>
    <source>
        <strain evidence="3">KCTC 32514</strain>
    </source>
</reference>
<organism evidence="2 3">
    <name type="scientific">Psychroserpens luteus</name>
    <dbReference type="NCBI Taxonomy" id="1434066"/>
    <lineage>
        <taxon>Bacteria</taxon>
        <taxon>Pseudomonadati</taxon>
        <taxon>Bacteroidota</taxon>
        <taxon>Flavobacteriia</taxon>
        <taxon>Flavobacteriales</taxon>
        <taxon>Flavobacteriaceae</taxon>
        <taxon>Psychroserpens</taxon>
    </lineage>
</organism>
<evidence type="ECO:0000313" key="2">
    <source>
        <dbReference type="EMBL" id="MFD2915609.1"/>
    </source>
</evidence>
<sequence length="606" mass="65456">MKLSKSLLLVALMFCFFSCNKDDDQNNPQNQDPDPDPNPIAFAQNFGSEISRTFLGTVVDINNNPIENATISIGSSTASTDANGVFIINNATVNQRFGYVKAEKAGFIHASRAVVPSEGTNKVRITMLAETVVGTTSSGTEETITLQNGASVALDGNYIKPDGSTYSGNVTVIMHHLDPANENMADQMPGMLYAANAQNEERMLQTYGMLAVELRGDSGEDLNLAEGSTAEITMPVDASLMATAPSSIPLWYFDEVNGYWIEDGAATLVGNNYVGTVSHFSFWNCDIPAEAVNLCITIKDENDNLLSNLYAQITSTQYGARGGNTNQNGMVCGLVPSNESLELIVYDASGNICENSLYNGNIGPFTSDSSIEITTTNNSGEWITETVTGNFTDCNENPISEGYIRLTNNVNSFLDMNFVEDGEFELSTVRCSSSSNIFKLYAVDYVNAQETDSISFTYTSPITNIGTIAACNTVDEFITYQVDGGDTYTEYFGIQGGLDGESYLVVSYYDNIGNVNNQFNIGISNEDGTPITIGVYTPSENTYFSFQDGTNATGPNSTGSDTSITLNISEIGEVGDYIDLTFSGTYLDIDLVEHTITGTIHALRDY</sequence>
<feature type="chain" id="PRO_5045851957" evidence="1">
    <location>
        <begin position="22"/>
        <end position="606"/>
    </location>
</feature>
<keyword evidence="1" id="KW-0732">Signal</keyword>
<dbReference type="RefSeq" id="WP_194509498.1">
    <property type="nucleotide sequence ID" value="NZ_JADILU010000008.1"/>
</dbReference>
<feature type="signal peptide" evidence="1">
    <location>
        <begin position="1"/>
        <end position="21"/>
    </location>
</feature>
<evidence type="ECO:0000313" key="3">
    <source>
        <dbReference type="Proteomes" id="UP001597548"/>
    </source>
</evidence>
<name>A0ABW5ZRM1_9FLAO</name>
<protein>
    <submittedName>
        <fullName evidence="2">Carboxypeptidase-like regulatory domain-containing protein</fullName>
    </submittedName>
</protein>
<keyword evidence="3" id="KW-1185">Reference proteome</keyword>
<accession>A0ABW5ZRM1</accession>
<evidence type="ECO:0000256" key="1">
    <source>
        <dbReference type="SAM" id="SignalP"/>
    </source>
</evidence>
<dbReference type="Proteomes" id="UP001597548">
    <property type="component" value="Unassembled WGS sequence"/>
</dbReference>
<comment type="caution">
    <text evidence="2">The sequence shown here is derived from an EMBL/GenBank/DDBJ whole genome shotgun (WGS) entry which is preliminary data.</text>
</comment>
<gene>
    <name evidence="2" type="ORF">ACFS29_08165</name>
</gene>
<proteinExistence type="predicted"/>
<dbReference type="InterPro" id="IPR008969">
    <property type="entry name" value="CarboxyPept-like_regulatory"/>
</dbReference>
<dbReference type="Gene3D" id="2.60.40.1120">
    <property type="entry name" value="Carboxypeptidase-like, regulatory domain"/>
    <property type="match status" value="1"/>
</dbReference>